<protein>
    <recommendedName>
        <fullName evidence="3 8">Cytochrome c oxidase subunit 3</fullName>
    </recommendedName>
</protein>
<feature type="transmembrane region" description="Helical" evidence="9">
    <location>
        <begin position="194"/>
        <end position="218"/>
    </location>
</feature>
<dbReference type="PANTHER" id="PTHR11403">
    <property type="entry name" value="CYTOCHROME C OXIDASE SUBUNIT III"/>
    <property type="match status" value="1"/>
</dbReference>
<dbReference type="InterPro" id="IPR033945">
    <property type="entry name" value="Cyt_c_oxase_su3_dom"/>
</dbReference>
<dbReference type="PROSITE" id="PS50253">
    <property type="entry name" value="COX3"/>
    <property type="match status" value="1"/>
</dbReference>
<evidence type="ECO:0000256" key="1">
    <source>
        <dbReference type="ARBA" id="ARBA00004141"/>
    </source>
</evidence>
<accession>A0A141CKV5</accession>
<dbReference type="CDD" id="cd01665">
    <property type="entry name" value="Cyt_c_Oxidase_III"/>
    <property type="match status" value="1"/>
</dbReference>
<comment type="subcellular location">
    <subcellularLocation>
        <location evidence="1">Membrane</location>
        <topology evidence="1">Multi-pass membrane protein</topology>
    </subcellularLocation>
</comment>
<dbReference type="GO" id="GO:0005739">
    <property type="term" value="C:mitochondrion"/>
    <property type="evidence" value="ECO:0007669"/>
    <property type="project" value="TreeGrafter"/>
</dbReference>
<gene>
    <name evidence="11" type="primary">COX3</name>
</gene>
<evidence type="ECO:0000256" key="5">
    <source>
        <dbReference type="ARBA" id="ARBA00022967"/>
    </source>
</evidence>
<dbReference type="InterPro" id="IPR024791">
    <property type="entry name" value="Cyt_c/ubiquinol_Oxase_su3"/>
</dbReference>
<feature type="transmembrane region" description="Helical" evidence="9">
    <location>
        <begin position="36"/>
        <end position="56"/>
    </location>
</feature>
<feature type="transmembrane region" description="Helical" evidence="9">
    <location>
        <begin position="129"/>
        <end position="149"/>
    </location>
</feature>
<feature type="transmembrane region" description="Helical" evidence="9">
    <location>
        <begin position="238"/>
        <end position="258"/>
    </location>
</feature>
<evidence type="ECO:0000256" key="2">
    <source>
        <dbReference type="ARBA" id="ARBA00010581"/>
    </source>
</evidence>
<comment type="similarity">
    <text evidence="2 8">Belongs to the cytochrome c oxidase subunit 3 family.</text>
</comment>
<evidence type="ECO:0000256" key="6">
    <source>
        <dbReference type="ARBA" id="ARBA00022989"/>
    </source>
</evidence>
<dbReference type="SUPFAM" id="SSF81452">
    <property type="entry name" value="Cytochrome c oxidase subunit III-like"/>
    <property type="match status" value="1"/>
</dbReference>
<keyword evidence="4 8" id="KW-0812">Transmembrane</keyword>
<feature type="transmembrane region" description="Helical" evidence="9">
    <location>
        <begin position="161"/>
        <end position="182"/>
    </location>
</feature>
<dbReference type="PANTHER" id="PTHR11403:SF7">
    <property type="entry name" value="CYTOCHROME C OXIDASE SUBUNIT 3"/>
    <property type="match status" value="1"/>
</dbReference>
<dbReference type="GO" id="GO:0006123">
    <property type="term" value="P:mitochondrial electron transport, cytochrome c to oxygen"/>
    <property type="evidence" value="ECO:0007669"/>
    <property type="project" value="TreeGrafter"/>
</dbReference>
<comment type="function">
    <text evidence="8">Component of the cytochrome c oxidase, the last enzyme in the mitochondrial electron transport chain which drives oxidative phosphorylation. The respiratory chain contains 3 multisubunit complexes succinate dehydrogenase (complex II, CII), ubiquinol-cytochrome c oxidoreductase (cytochrome b-c1 complex, complex III, CIII) and cytochrome c oxidase (complex IV, CIV), that cooperate to transfer electrons derived from NADH and succinate to molecular oxygen, creating an electrochemical gradient over the inner membrane that drives transmembrane transport and the ATP synthase. Cytochrome c oxidase is the component of the respiratory chain that catalyzes the reduction of oxygen to water. Electrons originating from reduced cytochrome c in the intermembrane space (IMS) are transferred via the dinuclear copper A center (CU(A)) of subunit 2 and heme A of subunit 1 to the active site in subunit 1, a binuclear center (BNC) formed by heme A3 and copper B (CU(B)). The BNC reduces molecular oxygen to 2 water molecules using 4 electrons from cytochrome c in the IMS and 4 protons from the mitochondrial matrix.</text>
</comment>
<dbReference type="InterPro" id="IPR013833">
    <property type="entry name" value="Cyt_c_oxidase_su3_a-hlx"/>
</dbReference>
<evidence type="ECO:0000259" key="10">
    <source>
        <dbReference type="PROSITE" id="PS50253"/>
    </source>
</evidence>
<feature type="transmembrane region" description="Helical" evidence="9">
    <location>
        <begin position="77"/>
        <end position="100"/>
    </location>
</feature>
<evidence type="ECO:0000256" key="7">
    <source>
        <dbReference type="ARBA" id="ARBA00023136"/>
    </source>
</evidence>
<reference evidence="11" key="1">
    <citation type="submission" date="2015-03" db="EMBL/GenBank/DDBJ databases">
        <title>Mitochondrial variation in chaetognaths.</title>
        <authorList>
            <person name="Marletaz F."/>
            <person name="Le Parco Y."/>
            <person name="Liu S."/>
            <person name="Peijnenburg K."/>
        </authorList>
    </citation>
    <scope>NUCLEOTIDE SEQUENCE</scope>
    <source>
        <strain evidence="11">SE-S3-69</strain>
    </source>
</reference>
<dbReference type="GO" id="GO:0004129">
    <property type="term" value="F:cytochrome-c oxidase activity"/>
    <property type="evidence" value="ECO:0007669"/>
    <property type="project" value="InterPro"/>
</dbReference>
<dbReference type="AlphaFoldDB" id="A0A141CKV5"/>
<organism evidence="11">
    <name type="scientific">Parasagitta elegans</name>
    <dbReference type="NCBI Taxonomy" id="1562708"/>
    <lineage>
        <taxon>Eukaryota</taxon>
        <taxon>Metazoa</taxon>
        <taxon>Spiralia</taxon>
        <taxon>Gnathifera</taxon>
        <taxon>Chaetognatha</taxon>
        <taxon>Sagittoidea</taxon>
        <taxon>Aphragmophora</taxon>
        <taxon>Ctenodontina</taxon>
        <taxon>Sagittidae</taxon>
        <taxon>Parasagitta</taxon>
    </lineage>
</organism>
<dbReference type="FunFam" id="1.20.120.80:FF:000002">
    <property type="entry name" value="Cytochrome c oxidase subunit 3"/>
    <property type="match status" value="1"/>
</dbReference>
<feature type="domain" description="Heme-copper oxidase subunit III family profile" evidence="10">
    <location>
        <begin position="2"/>
        <end position="259"/>
    </location>
</feature>
<keyword evidence="5" id="KW-1278">Translocase</keyword>
<evidence type="ECO:0000256" key="9">
    <source>
        <dbReference type="SAM" id="Phobius"/>
    </source>
</evidence>
<evidence type="ECO:0000256" key="8">
    <source>
        <dbReference type="RuleBase" id="RU003375"/>
    </source>
</evidence>
<keyword evidence="6 9" id="KW-1133">Transmembrane helix</keyword>
<name>A0A141CKV5_9BILA</name>
<dbReference type="InterPro" id="IPR000298">
    <property type="entry name" value="Cyt_c_oxidase-like_su3"/>
</dbReference>
<sequence length="259" mass="29319">MIKHPFHLVDVSPWPLLGSVGSMCLVGGLVTTMNRYGSTLLWLGLVLILATMFQWWRDVTREATFQGKHTAKVESGMRMGMLLFICSEVFFFAAFFWAFFHSALSPNVEVGSVWPPSGVAAINPFDVPLLNTAILLSSGATITWAHMALLENRWLEAQLSLLTTVVLGFYFSLLQAMEYMLAGFSLSDGIYGSTFYLATGFHGLHVLIGTLFISVMAYRNLYFHFSSGHHFGFEASAWYWHFVDVVWLFLFLTIYWWGF</sequence>
<keyword evidence="7 9" id="KW-0472">Membrane</keyword>
<dbReference type="Gene3D" id="1.20.120.80">
    <property type="entry name" value="Cytochrome c oxidase, subunit III, four-helix bundle"/>
    <property type="match status" value="1"/>
</dbReference>
<dbReference type="Gene3D" id="1.10.287.70">
    <property type="match status" value="1"/>
</dbReference>
<geneLocation type="mitochondrion" evidence="11"/>
<feature type="transmembrane region" description="Helical" evidence="9">
    <location>
        <begin position="12"/>
        <end position="30"/>
    </location>
</feature>
<proteinExistence type="inferred from homology"/>
<dbReference type="Pfam" id="PF00510">
    <property type="entry name" value="COX3"/>
    <property type="match status" value="1"/>
</dbReference>
<dbReference type="EMBL" id="KP899765">
    <property type="protein sequence ID" value="AKS04151.1"/>
    <property type="molecule type" value="Genomic_DNA"/>
</dbReference>
<dbReference type="InterPro" id="IPR035973">
    <property type="entry name" value="Cyt_c_oxidase_su3-like_sf"/>
</dbReference>
<keyword evidence="8 11" id="KW-0496">Mitochondrion</keyword>
<evidence type="ECO:0000256" key="3">
    <source>
        <dbReference type="ARBA" id="ARBA00015944"/>
    </source>
</evidence>
<evidence type="ECO:0000313" key="11">
    <source>
        <dbReference type="EMBL" id="AKS04151.1"/>
    </source>
</evidence>
<evidence type="ECO:0000256" key="4">
    <source>
        <dbReference type="ARBA" id="ARBA00022692"/>
    </source>
</evidence>
<dbReference type="GO" id="GO:0016020">
    <property type="term" value="C:membrane"/>
    <property type="evidence" value="ECO:0007669"/>
    <property type="project" value="UniProtKB-SubCell"/>
</dbReference>